<evidence type="ECO:0000313" key="4">
    <source>
        <dbReference type="Proteomes" id="UP001231518"/>
    </source>
</evidence>
<keyword evidence="1" id="KW-1133">Transmembrane helix</keyword>
<dbReference type="EMBL" id="JARGEI010000017">
    <property type="protein sequence ID" value="KAJ8716846.1"/>
    <property type="molecule type" value="Genomic_DNA"/>
</dbReference>
<accession>A0AAD8DR92</accession>
<dbReference type="Proteomes" id="UP001231518">
    <property type="component" value="Chromosome 14"/>
</dbReference>
<comment type="caution">
    <text evidence="3">The sequence shown here is derived from an EMBL/GenBank/DDBJ whole genome shotgun (WGS) entry which is preliminary data.</text>
</comment>
<organism evidence="3 4">
    <name type="scientific">Mythimna separata</name>
    <name type="common">Oriental armyworm</name>
    <name type="synonym">Pseudaletia separata</name>
    <dbReference type="NCBI Taxonomy" id="271217"/>
    <lineage>
        <taxon>Eukaryota</taxon>
        <taxon>Metazoa</taxon>
        <taxon>Ecdysozoa</taxon>
        <taxon>Arthropoda</taxon>
        <taxon>Hexapoda</taxon>
        <taxon>Insecta</taxon>
        <taxon>Pterygota</taxon>
        <taxon>Neoptera</taxon>
        <taxon>Endopterygota</taxon>
        <taxon>Lepidoptera</taxon>
        <taxon>Glossata</taxon>
        <taxon>Ditrysia</taxon>
        <taxon>Noctuoidea</taxon>
        <taxon>Noctuidae</taxon>
        <taxon>Noctuinae</taxon>
        <taxon>Hadenini</taxon>
        <taxon>Mythimna</taxon>
    </lineage>
</organism>
<keyword evidence="2" id="KW-0732">Signal</keyword>
<feature type="transmembrane region" description="Helical" evidence="1">
    <location>
        <begin position="115"/>
        <end position="138"/>
    </location>
</feature>
<reference evidence="3" key="1">
    <citation type="submission" date="2023-03" db="EMBL/GenBank/DDBJ databases">
        <title>Chromosome-level genomes of two armyworms, Mythimna separata and Mythimna loreyi, provide insights into the biosynthesis and reception of sex pheromones.</title>
        <authorList>
            <person name="Zhao H."/>
        </authorList>
    </citation>
    <scope>NUCLEOTIDE SEQUENCE</scope>
    <source>
        <strain evidence="3">BeijingLab</strain>
        <tissue evidence="3">Pupa</tissue>
    </source>
</reference>
<name>A0AAD8DR92_MYTSE</name>
<evidence type="ECO:0000256" key="1">
    <source>
        <dbReference type="SAM" id="Phobius"/>
    </source>
</evidence>
<keyword evidence="1" id="KW-0812">Transmembrane</keyword>
<keyword evidence="4" id="KW-1185">Reference proteome</keyword>
<gene>
    <name evidence="3" type="ORF">PYW07_003473</name>
</gene>
<evidence type="ECO:0000256" key="2">
    <source>
        <dbReference type="SAM" id="SignalP"/>
    </source>
</evidence>
<dbReference type="AlphaFoldDB" id="A0AAD8DR92"/>
<keyword evidence="1" id="KW-0472">Membrane</keyword>
<feature type="chain" id="PRO_5041907543" evidence="2">
    <location>
        <begin position="21"/>
        <end position="239"/>
    </location>
</feature>
<evidence type="ECO:0000313" key="3">
    <source>
        <dbReference type="EMBL" id="KAJ8716846.1"/>
    </source>
</evidence>
<feature type="signal peptide" evidence="2">
    <location>
        <begin position="1"/>
        <end position="20"/>
    </location>
</feature>
<protein>
    <submittedName>
        <fullName evidence="3">Uncharacterized protein</fullName>
    </submittedName>
</protein>
<feature type="transmembrane region" description="Helical" evidence="1">
    <location>
        <begin position="84"/>
        <end position="103"/>
    </location>
</feature>
<proteinExistence type="predicted"/>
<sequence>MVIISYQTLISVVISWLTLACQFEPHSTELHEVTLMKILYLYDPESCGRIYFYNLTTSISLQRLYNSVVWPVRNHVASTFRAKIQLWLSLHIIWMIFSVINISQRDRSCSFYATLLPFTITGASLLITDVVNAILFLIDARYTYCESRIFRHLSNQGQLRAMNKKPITPQVAASVEDTSWIAVLLAYVSMRGIVQWVINFWIVKDNYYAGLELYRRKQRLTKKQQLLKQVKSNSSLIEL</sequence>